<feature type="domain" description="Mechanosensitive ion channel MscS" evidence="9">
    <location>
        <begin position="120"/>
        <end position="182"/>
    </location>
</feature>
<dbReference type="InterPro" id="IPR010920">
    <property type="entry name" value="LSM_dom_sf"/>
</dbReference>
<feature type="transmembrane region" description="Helical" evidence="8">
    <location>
        <begin position="34"/>
        <end position="56"/>
    </location>
</feature>
<feature type="transmembrane region" description="Helical" evidence="8">
    <location>
        <begin position="77"/>
        <end position="99"/>
    </location>
</feature>
<dbReference type="GO" id="GO:0005886">
    <property type="term" value="C:plasma membrane"/>
    <property type="evidence" value="ECO:0007669"/>
    <property type="project" value="UniProtKB-SubCell"/>
</dbReference>
<evidence type="ECO:0000313" key="12">
    <source>
        <dbReference type="Proteomes" id="UP000253273"/>
    </source>
</evidence>
<evidence type="ECO:0000256" key="3">
    <source>
        <dbReference type="ARBA" id="ARBA00022475"/>
    </source>
</evidence>
<comment type="subcellular location">
    <subcellularLocation>
        <location evidence="1">Cell membrane</location>
        <topology evidence="1">Multi-pass membrane protein</topology>
    </subcellularLocation>
</comment>
<keyword evidence="5 8" id="KW-1133">Transmembrane helix</keyword>
<evidence type="ECO:0000256" key="8">
    <source>
        <dbReference type="SAM" id="Phobius"/>
    </source>
</evidence>
<dbReference type="AlphaFoldDB" id="A0A345DYB8"/>
<dbReference type="GO" id="GO:0008381">
    <property type="term" value="F:mechanosensitive monoatomic ion channel activity"/>
    <property type="evidence" value="ECO:0007669"/>
    <property type="project" value="InterPro"/>
</dbReference>
<organism evidence="11 12">
    <name type="scientific">Haloplanus rubicundus</name>
    <dbReference type="NCBI Taxonomy" id="1547898"/>
    <lineage>
        <taxon>Archaea</taxon>
        <taxon>Methanobacteriati</taxon>
        <taxon>Methanobacteriota</taxon>
        <taxon>Stenosarchaea group</taxon>
        <taxon>Halobacteria</taxon>
        <taxon>Halobacteriales</taxon>
        <taxon>Haloferacaceae</taxon>
        <taxon>Haloplanus</taxon>
    </lineage>
</organism>
<protein>
    <submittedName>
        <fullName evidence="11">Mechanosensitive ion channel family protein</fullName>
    </submittedName>
</protein>
<dbReference type="GeneID" id="37281726"/>
<dbReference type="Gene3D" id="3.30.70.100">
    <property type="match status" value="1"/>
</dbReference>
<feature type="transmembrane region" description="Helical" evidence="8">
    <location>
        <begin position="105"/>
        <end position="133"/>
    </location>
</feature>
<dbReference type="Proteomes" id="UP000253273">
    <property type="component" value="Chromosome"/>
</dbReference>
<evidence type="ECO:0000256" key="4">
    <source>
        <dbReference type="ARBA" id="ARBA00022692"/>
    </source>
</evidence>
<evidence type="ECO:0000313" key="11">
    <source>
        <dbReference type="EMBL" id="AXG04940.1"/>
    </source>
</evidence>
<dbReference type="InterPro" id="IPR049278">
    <property type="entry name" value="MS_channel_C"/>
</dbReference>
<keyword evidence="6 8" id="KW-0472">Membrane</keyword>
<evidence type="ECO:0000256" key="2">
    <source>
        <dbReference type="ARBA" id="ARBA00008017"/>
    </source>
</evidence>
<dbReference type="InterPro" id="IPR023408">
    <property type="entry name" value="MscS_beta-dom_sf"/>
</dbReference>
<dbReference type="InterPro" id="IPR011066">
    <property type="entry name" value="MscS_channel_C_sf"/>
</dbReference>
<dbReference type="Pfam" id="PF00924">
    <property type="entry name" value="MS_channel_2nd"/>
    <property type="match status" value="1"/>
</dbReference>
<evidence type="ECO:0000256" key="7">
    <source>
        <dbReference type="SAM" id="MobiDB-lite"/>
    </source>
</evidence>
<gene>
    <name evidence="11" type="ORF">DU500_00035</name>
</gene>
<sequence length="309" mass="32933">MLQVALQTATPTPVPTPVVGPEGLAAYWALVRRAVWFVAGFVAVVLVGWFAVEPLVARFVRRRNSNNPTIQEAVSRYVRLLVLVVAFFVAAGTAGYGRFIGDSALVIAAGTLAVGVAGQTVIGSIVSGLVLVVDPEFNVGNYIEWADREGTVQSITLRVTRILTPDGELVTVPNTLLTGQAITRPYGRGRRRIVEHVGVAYEADVAAALDHLTAATEAVDDIVAEPTPKAYVDDFGSDSVVLRVHYWIEDPRRRDIFAVRSAYARAAKERLEAAGITISPASKRELQGRIGVDGAADGTAGGETDGRAD</sequence>
<dbReference type="Gene3D" id="1.10.287.1260">
    <property type="match status" value="1"/>
</dbReference>
<feature type="region of interest" description="Disordered" evidence="7">
    <location>
        <begin position="289"/>
        <end position="309"/>
    </location>
</feature>
<dbReference type="SUPFAM" id="SSF50182">
    <property type="entry name" value="Sm-like ribonucleoproteins"/>
    <property type="match status" value="1"/>
</dbReference>
<keyword evidence="3" id="KW-1003">Cell membrane</keyword>
<dbReference type="EMBL" id="CP031150">
    <property type="protein sequence ID" value="AXG04940.1"/>
    <property type="molecule type" value="Genomic_DNA"/>
</dbReference>
<dbReference type="SUPFAM" id="SSF82689">
    <property type="entry name" value="Mechanosensitive channel protein MscS (YggB), C-terminal domain"/>
    <property type="match status" value="1"/>
</dbReference>
<evidence type="ECO:0000256" key="6">
    <source>
        <dbReference type="ARBA" id="ARBA00023136"/>
    </source>
</evidence>
<dbReference type="InterPro" id="IPR006685">
    <property type="entry name" value="MscS_channel_2nd"/>
</dbReference>
<name>A0A345DYB8_9EURY</name>
<reference evidence="11 12" key="1">
    <citation type="submission" date="2018-07" db="EMBL/GenBank/DDBJ databases">
        <title>Genome sequences of Haloplanus sp. CBA1113.</title>
        <authorList>
            <person name="Kim Y.B."/>
            <person name="Roh S.W."/>
        </authorList>
    </citation>
    <scope>NUCLEOTIDE SEQUENCE [LARGE SCALE GENOMIC DNA]</scope>
    <source>
        <strain evidence="11 12">CBA1113</strain>
    </source>
</reference>
<dbReference type="PANTHER" id="PTHR30221">
    <property type="entry name" value="SMALL-CONDUCTANCE MECHANOSENSITIVE CHANNEL"/>
    <property type="match status" value="1"/>
</dbReference>
<dbReference type="KEGG" id="haj:DU500_00035"/>
<dbReference type="PANTHER" id="PTHR30221:SF20">
    <property type="entry name" value="SMALL-CONDUCTANCE MECHANOSENSITIVE CHANNEL"/>
    <property type="match status" value="1"/>
</dbReference>
<dbReference type="OrthoDB" id="31543at2157"/>
<comment type="similarity">
    <text evidence="2">Belongs to the MscS (TC 1.A.23) family.</text>
</comment>
<keyword evidence="12" id="KW-1185">Reference proteome</keyword>
<dbReference type="RefSeq" id="WP_114584097.1">
    <property type="nucleotide sequence ID" value="NZ_CP031150.1"/>
</dbReference>
<keyword evidence="4 8" id="KW-0812">Transmembrane</keyword>
<dbReference type="Pfam" id="PF21082">
    <property type="entry name" value="MS_channel_3rd"/>
    <property type="match status" value="1"/>
</dbReference>
<evidence type="ECO:0000259" key="9">
    <source>
        <dbReference type="Pfam" id="PF00924"/>
    </source>
</evidence>
<accession>A0A345DYB8</accession>
<evidence type="ECO:0000259" key="10">
    <source>
        <dbReference type="Pfam" id="PF21082"/>
    </source>
</evidence>
<dbReference type="InterPro" id="IPR045275">
    <property type="entry name" value="MscS_archaea/bacteria_type"/>
</dbReference>
<evidence type="ECO:0000256" key="5">
    <source>
        <dbReference type="ARBA" id="ARBA00022989"/>
    </source>
</evidence>
<proteinExistence type="inferred from homology"/>
<feature type="domain" description="Mechanosensitive ion channel MscS C-terminal" evidence="10">
    <location>
        <begin position="197"/>
        <end position="278"/>
    </location>
</feature>
<evidence type="ECO:0000256" key="1">
    <source>
        <dbReference type="ARBA" id="ARBA00004651"/>
    </source>
</evidence>
<dbReference type="Gene3D" id="2.30.30.60">
    <property type="match status" value="1"/>
</dbReference>